<keyword evidence="11" id="KW-1185">Reference proteome</keyword>
<keyword evidence="4" id="KW-1003">Cell membrane</keyword>
<evidence type="ECO:0000256" key="4">
    <source>
        <dbReference type="ARBA" id="ARBA00022475"/>
    </source>
</evidence>
<evidence type="ECO:0000256" key="7">
    <source>
        <dbReference type="ARBA" id="ARBA00023136"/>
    </source>
</evidence>
<keyword evidence="5 9" id="KW-0812">Transmembrane</keyword>
<dbReference type="InterPro" id="IPR002549">
    <property type="entry name" value="AI-2E-like"/>
</dbReference>
<feature type="transmembrane region" description="Helical" evidence="9">
    <location>
        <begin position="240"/>
        <end position="272"/>
    </location>
</feature>
<evidence type="ECO:0000256" key="6">
    <source>
        <dbReference type="ARBA" id="ARBA00022989"/>
    </source>
</evidence>
<evidence type="ECO:0000256" key="1">
    <source>
        <dbReference type="ARBA" id="ARBA00004651"/>
    </source>
</evidence>
<evidence type="ECO:0000313" key="10">
    <source>
        <dbReference type="EMBL" id="GBG97204.1"/>
    </source>
</evidence>
<dbReference type="PANTHER" id="PTHR21716:SF53">
    <property type="entry name" value="PERMEASE PERM-RELATED"/>
    <property type="match status" value="1"/>
</dbReference>
<feature type="transmembrane region" description="Helical" evidence="9">
    <location>
        <begin position="82"/>
        <end position="107"/>
    </location>
</feature>
<keyword evidence="3" id="KW-0813">Transport</keyword>
<dbReference type="PANTHER" id="PTHR21716">
    <property type="entry name" value="TRANSMEMBRANE PROTEIN"/>
    <property type="match status" value="1"/>
</dbReference>
<gene>
    <name evidence="10" type="primary">perM_2</name>
    <name evidence="10" type="ORF">NtB2_01342</name>
</gene>
<keyword evidence="6 9" id="KW-1133">Transmembrane helix</keyword>
<feature type="transmembrane region" description="Helical" evidence="9">
    <location>
        <begin position="177"/>
        <end position="199"/>
    </location>
</feature>
<dbReference type="AlphaFoldDB" id="A0A2R5HGR3"/>
<feature type="region of interest" description="Disordered" evidence="8">
    <location>
        <begin position="384"/>
        <end position="404"/>
    </location>
</feature>
<accession>A0A2R5HGR3</accession>
<feature type="transmembrane region" description="Helical" evidence="9">
    <location>
        <begin position="284"/>
        <end position="309"/>
    </location>
</feature>
<evidence type="ECO:0000256" key="2">
    <source>
        <dbReference type="ARBA" id="ARBA00009773"/>
    </source>
</evidence>
<feature type="transmembrane region" description="Helical" evidence="9">
    <location>
        <begin position="52"/>
        <end position="70"/>
    </location>
</feature>
<dbReference type="GO" id="GO:0055085">
    <property type="term" value="P:transmembrane transport"/>
    <property type="evidence" value="ECO:0007669"/>
    <property type="project" value="TreeGrafter"/>
</dbReference>
<comment type="similarity">
    <text evidence="2">Belongs to the autoinducer-2 exporter (AI-2E) (TC 2.A.86) family.</text>
</comment>
<dbReference type="Pfam" id="PF01594">
    <property type="entry name" value="AI-2E_transport"/>
    <property type="match status" value="1"/>
</dbReference>
<dbReference type="EMBL" id="BFFO01000008">
    <property type="protein sequence ID" value="GBG97204.1"/>
    <property type="molecule type" value="Genomic_DNA"/>
</dbReference>
<evidence type="ECO:0000256" key="9">
    <source>
        <dbReference type="SAM" id="Phobius"/>
    </source>
</evidence>
<dbReference type="GO" id="GO:0005886">
    <property type="term" value="C:plasma membrane"/>
    <property type="evidence" value="ECO:0007669"/>
    <property type="project" value="UniProtKB-SubCell"/>
</dbReference>
<evidence type="ECO:0000256" key="5">
    <source>
        <dbReference type="ARBA" id="ARBA00022692"/>
    </source>
</evidence>
<organism evidence="10 11">
    <name type="scientific">Lactococcus termiticola</name>
    <dbReference type="NCBI Taxonomy" id="2169526"/>
    <lineage>
        <taxon>Bacteria</taxon>
        <taxon>Bacillati</taxon>
        <taxon>Bacillota</taxon>
        <taxon>Bacilli</taxon>
        <taxon>Lactobacillales</taxon>
        <taxon>Streptococcaceae</taxon>
        <taxon>Lactococcus</taxon>
    </lineage>
</organism>
<name>A0A2R5HGR3_9LACT</name>
<protein>
    <submittedName>
        <fullName evidence="10">Membrane protein</fullName>
    </submittedName>
</protein>
<dbReference type="OrthoDB" id="9793390at2"/>
<comment type="subcellular location">
    <subcellularLocation>
        <location evidence="1">Cell membrane</location>
        <topology evidence="1">Multi-pass membrane protein</topology>
    </subcellularLocation>
</comment>
<evidence type="ECO:0000256" key="3">
    <source>
        <dbReference type="ARBA" id="ARBA00022448"/>
    </source>
</evidence>
<feature type="transmembrane region" description="Helical" evidence="9">
    <location>
        <begin position="21"/>
        <end position="46"/>
    </location>
</feature>
<evidence type="ECO:0000313" key="11">
    <source>
        <dbReference type="Proteomes" id="UP000245021"/>
    </source>
</evidence>
<dbReference type="RefSeq" id="WP_109246161.1">
    <property type="nucleotide sequence ID" value="NZ_BFFO01000008.1"/>
</dbReference>
<evidence type="ECO:0000256" key="8">
    <source>
        <dbReference type="SAM" id="MobiDB-lite"/>
    </source>
</evidence>
<dbReference type="Proteomes" id="UP000245021">
    <property type="component" value="Unassembled WGS sequence"/>
</dbReference>
<sequence length="404" mass="45208">MENEKKNLKASAFYRWFINNRGVTVLAGILLFLLNIFILSKISFVFRPVADFLTTISLPVVLAAVFYYLFNPIVDFFQKRKVPRLVSIIIIFLILAGLIAWGLIVAIPSMTEGIINFSNRVPHYVNQGQEQINQLLKNPRFEQFRPQIDKATDNIAGNLVDWSRSFSKTAFSSISDILSQTASIVISIIIFPFVLFYLLKDGDQLNGYVTRLLPNDWRADTSKILHEINSQLSNYVRGQVIVALSVAVMFSIGLPIIGLKYAIGLAIIAGFLNLIPFLGSFAAAIPMVVVGLATGGPWMVVKVLIVLVIEQTIEGRLISPLVLGKQLSIHPVMVLFVLLTSGKLFGLWGVLLGIPFYAAAKVIIIHVYEWYREISSLYRNDERQGQEPEVMKETESLEEGKEKA</sequence>
<reference evidence="10 11" key="1">
    <citation type="journal article" date="2018" name="Genome Announc.">
        <title>Draft Genome Sequence of Lactococcus sp. Strain NtB2 (JCM 32569), Isolated from the Gut of the Higher Termite Nasutitermes takasagoensis.</title>
        <authorList>
            <person name="Noda S."/>
            <person name="Aihara C."/>
            <person name="Yuki M."/>
            <person name="Ohkuma M."/>
        </authorList>
    </citation>
    <scope>NUCLEOTIDE SEQUENCE [LARGE SCALE GENOMIC DNA]</scope>
    <source>
        <strain evidence="10 11">NtB2</strain>
    </source>
</reference>
<keyword evidence="7 9" id="KW-0472">Membrane</keyword>
<proteinExistence type="inferred from homology"/>
<comment type="caution">
    <text evidence="10">The sequence shown here is derived from an EMBL/GenBank/DDBJ whole genome shotgun (WGS) entry which is preliminary data.</text>
</comment>